<sequence length="66" mass="8072">MLVILHSSFAFYSTRTEEEKALTDITAKNYKYISIWNSAHRFITQYIFETKKKNKKDFFFYQKTIF</sequence>
<protein>
    <submittedName>
        <fullName evidence="1">Uncharacterized protein</fullName>
    </submittedName>
</protein>
<gene>
    <name evidence="1" type="ORF">OCBIM_22021925mg</name>
</gene>
<accession>A0A0L8H6Y6</accession>
<name>A0A0L8H6Y6_OCTBM</name>
<dbReference type="AlphaFoldDB" id="A0A0L8H6Y6"/>
<reference evidence="1" key="1">
    <citation type="submission" date="2015-07" db="EMBL/GenBank/DDBJ databases">
        <title>MeaNS - Measles Nucleotide Surveillance Program.</title>
        <authorList>
            <person name="Tran T."/>
            <person name="Druce J."/>
        </authorList>
    </citation>
    <scope>NUCLEOTIDE SEQUENCE</scope>
    <source>
        <strain evidence="1">UCB-OBI-ISO-001</strain>
        <tissue evidence="1">Gonad</tissue>
    </source>
</reference>
<dbReference type="EMBL" id="KQ419133">
    <property type="protein sequence ID" value="KOF84525.1"/>
    <property type="molecule type" value="Genomic_DNA"/>
</dbReference>
<organism evidence="1">
    <name type="scientific">Octopus bimaculoides</name>
    <name type="common">California two-spotted octopus</name>
    <dbReference type="NCBI Taxonomy" id="37653"/>
    <lineage>
        <taxon>Eukaryota</taxon>
        <taxon>Metazoa</taxon>
        <taxon>Spiralia</taxon>
        <taxon>Lophotrochozoa</taxon>
        <taxon>Mollusca</taxon>
        <taxon>Cephalopoda</taxon>
        <taxon>Coleoidea</taxon>
        <taxon>Octopodiformes</taxon>
        <taxon>Octopoda</taxon>
        <taxon>Incirrata</taxon>
        <taxon>Octopodidae</taxon>
        <taxon>Octopus</taxon>
    </lineage>
</organism>
<proteinExistence type="predicted"/>
<evidence type="ECO:0000313" key="1">
    <source>
        <dbReference type="EMBL" id="KOF84525.1"/>
    </source>
</evidence>